<evidence type="ECO:0000313" key="3">
    <source>
        <dbReference type="Proteomes" id="UP000324324"/>
    </source>
</evidence>
<gene>
    <name evidence="2" type="ORF">F1599_13655</name>
</gene>
<proteinExistence type="predicted"/>
<keyword evidence="3" id="KW-1185">Reference proteome</keyword>
<protein>
    <submittedName>
        <fullName evidence="2">Uncharacterized protein</fullName>
    </submittedName>
</protein>
<evidence type="ECO:0000256" key="1">
    <source>
        <dbReference type="SAM" id="MobiDB-lite"/>
    </source>
</evidence>
<comment type="caution">
    <text evidence="2">The sequence shown here is derived from an EMBL/GenBank/DDBJ whole genome shotgun (WGS) entry which is preliminary data.</text>
</comment>
<dbReference type="EMBL" id="VWRN01000035">
    <property type="protein sequence ID" value="KAA6122961.1"/>
    <property type="molecule type" value="Genomic_DNA"/>
</dbReference>
<sequence length="499" mass="53025">MLQVVSRFFGPCLGVRYKVRSEAAPSSGIACGVACGAPTARTSLWSRLLRALFFWRGRRAQTVASGRQPLPRITYVSTPPPLSDRDTAKSIAEKLTPLPPDALAAFCARCSRDTLQAMVDWCQDPRGYPASDLGNDAAADDAAATTAAKAMIEATAREAQRRFEPDSIVPAAGVGHVLTQLDRELAKVRDGKGVLDLARLRDDWVSPRPRDRKFLAGGAYAADTFDMFRRSVEAVCRFGMADGDLALTQALAAKWATAAQALCRASEARELTVNGMTRHADDFRVLERDTALVLIRTQLGIAQEAPPSGPSSAAGPDEAAAAAAAAGAASSRVNKKPRSSPPPAAMQTLTDLLLDPGSDADQIGAAIDSLVHNLRTLARQRAGEGVLTEIERRVDDLLARAGARLTEPQLHRLGDALQRLDLNAWGTCRKLLDIREALYDAGKQALRDAMAGIAGVRARQSAVRAQAQRIWHSAGLVDAEVARGGGPSGASPGHGAILR</sequence>
<reference evidence="2 3" key="1">
    <citation type="submission" date="2019-09" db="EMBL/GenBank/DDBJ databases">
        <title>Isolation of a novel species in the genus Cupriavidus from patients with sepsis using whole genome sequencing.</title>
        <authorList>
            <person name="Kweon O.J."/>
            <person name="Lee M.-K."/>
        </authorList>
    </citation>
    <scope>NUCLEOTIDE SEQUENCE [LARGE SCALE GENOMIC DNA]</scope>
    <source>
        <strain evidence="2 3">MKL-01</strain>
    </source>
</reference>
<evidence type="ECO:0000313" key="2">
    <source>
        <dbReference type="EMBL" id="KAA6122961.1"/>
    </source>
</evidence>
<organism evidence="2 3">
    <name type="scientific">Cupriavidus cauae</name>
    <dbReference type="NCBI Taxonomy" id="2608999"/>
    <lineage>
        <taxon>Bacteria</taxon>
        <taxon>Pseudomonadati</taxon>
        <taxon>Pseudomonadota</taxon>
        <taxon>Betaproteobacteria</taxon>
        <taxon>Burkholderiales</taxon>
        <taxon>Burkholderiaceae</taxon>
        <taxon>Cupriavidus</taxon>
    </lineage>
</organism>
<accession>A0A5M8ALB1</accession>
<feature type="compositionally biased region" description="Low complexity" evidence="1">
    <location>
        <begin position="310"/>
        <end position="331"/>
    </location>
</feature>
<name>A0A5M8ALB1_9BURK</name>
<feature type="region of interest" description="Disordered" evidence="1">
    <location>
        <begin position="303"/>
        <end position="346"/>
    </location>
</feature>
<dbReference type="Proteomes" id="UP000324324">
    <property type="component" value="Unassembled WGS sequence"/>
</dbReference>
<dbReference type="RefSeq" id="WP_150083423.1">
    <property type="nucleotide sequence ID" value="NZ_VWRN01000035.1"/>
</dbReference>
<dbReference type="AlphaFoldDB" id="A0A5M8ALB1"/>